<name>E4Q714_CALOW</name>
<organism evidence="1 2">
    <name type="scientific">Caldicellulosiruptor owensensis (strain ATCC 700167 / DSM 13100 / OL)</name>
    <dbReference type="NCBI Taxonomy" id="632518"/>
    <lineage>
        <taxon>Bacteria</taxon>
        <taxon>Bacillati</taxon>
        <taxon>Bacillota</taxon>
        <taxon>Bacillota incertae sedis</taxon>
        <taxon>Caldicellulosiruptorales</taxon>
        <taxon>Caldicellulosiruptoraceae</taxon>
        <taxon>Caldicellulosiruptor</taxon>
    </lineage>
</organism>
<dbReference type="PROSITE" id="PS51257">
    <property type="entry name" value="PROKAR_LIPOPROTEIN"/>
    <property type="match status" value="1"/>
</dbReference>
<dbReference type="eggNOG" id="COG4808">
    <property type="taxonomic scope" value="Bacteria"/>
</dbReference>
<gene>
    <name evidence="1" type="ordered locus">Calow_2188</name>
</gene>
<proteinExistence type="predicted"/>
<reference key="1">
    <citation type="submission" date="2010-09" db="EMBL/GenBank/DDBJ databases">
        <title>Complete sequence of Caldicellulosiruptor owensensis OL.</title>
        <authorList>
            <consortium name="US DOE Joint Genome Institute"/>
            <person name="Lucas S."/>
            <person name="Copeland A."/>
            <person name="Lapidus A."/>
            <person name="Cheng J.-F."/>
            <person name="Bruce D."/>
            <person name="Goodwin L."/>
            <person name="Pitluck S."/>
            <person name="Davenport K."/>
            <person name="Detter J.C."/>
            <person name="Han C."/>
            <person name="Tapia R."/>
            <person name="Land M."/>
            <person name="Hauser L."/>
            <person name="Chang Y.-J."/>
            <person name="Jeffries C."/>
            <person name="Kyrpides N."/>
            <person name="Ivanova N."/>
            <person name="Mikhailova N."/>
            <person name="Blumer-Schuette S.E."/>
            <person name="Kelly R.M."/>
            <person name="Woyke T."/>
        </authorList>
    </citation>
    <scope>NUCLEOTIDE SEQUENCE</scope>
    <source>
        <strain>OL</strain>
    </source>
</reference>
<dbReference type="AlphaFoldDB" id="E4Q714"/>
<dbReference type="HOGENOM" id="CLU_339723_0_0_9"/>
<sequence length="836" mass="96596">MKIFYKKLFSIILIFVFIFVFLSMIGCSAVSKNDATKDIKFSASNTTSSETKPVGNVKNDVSKELKGFDKELVNLFSARSDSYENLLPNSTELIENALIKGKISREKAAVLKVISNFDPKRLPKEYVSVEPPDTAQYDIRYLINNWNKLSKETRSEVLPYLLPIDHPQSFFNLDKKKNKSSRIKLFEEAYAAEDNKLCVQEFKHDGQKFKILYYEEKNWSEKKKQSIKNTVSYIKESIIYSWNKFKSLMKIKPSKPFIIELVELEKKLYGLEWYEEGNYRIRINILHANNEKANKSTTAHELFHAFQDEYKVGYDTPDEKWLCEATAVWAENYVYPNYNLEHAWHPRFFKTLDKERIGAGKGFEYLSYMFFYYLTDYAKTNFIRDIIKTAGQKGAKSIRPFLENNIPKLKETYSTFALYNWNWSPVDKYYDYGKITGGPSGKSFKKKIMRVEQEDKESVLLEPGAMAYYLYLFDQQDLTLQHVTITFEKSIANDKYLKRKAILKIGDKWVVEDWSSEVVKQYCRAKTDKSENIKALILVYSYANFKNKMKEPDKFRVETGKCNKEMQLSMKYDYTYKVDSFEWKAEGTLVETLEIKDHFYYVVKNSKYNFSGQGFIDGKKQIETSGSASTSITNPDIYNSLVRILKKPSTSKEGSKDIYQKYGAKENIPPQGMLMVIPPLLKEDTLKGNTTFYFPEPLRTINLAQPLPLDGISQIVALIPDLNDWNPKGINISKSIDVFKYNCPLKNIYTADLGKIAEQLDSITGIQDIDNSIKLPDSLGESFNIGGQGNINDLYSSISIINVVKDAMMPRNKTPKGTAMLKIKLNAVYTKYYGEK</sequence>
<dbReference type="Proteomes" id="UP000006889">
    <property type="component" value="Chromosome"/>
</dbReference>
<accession>E4Q714</accession>
<evidence type="ECO:0000313" key="1">
    <source>
        <dbReference type="EMBL" id="ADQ05694.1"/>
    </source>
</evidence>
<dbReference type="KEGG" id="cow:Calow_2188"/>
<evidence type="ECO:0008006" key="3">
    <source>
        <dbReference type="Google" id="ProtNLM"/>
    </source>
</evidence>
<keyword evidence="2" id="KW-1185">Reference proteome</keyword>
<protein>
    <recommendedName>
        <fullName evidence="3">Lipoprotein</fullName>
    </recommendedName>
</protein>
<evidence type="ECO:0000313" key="2">
    <source>
        <dbReference type="Proteomes" id="UP000006889"/>
    </source>
</evidence>
<reference evidence="1 2" key="2">
    <citation type="journal article" date="2011" name="J. Bacteriol.">
        <title>Complete genome sequences for the anaerobic, extremely thermophilic plant biomass-degrading bacteria Caldicellulosiruptor hydrothermalis, Caldicellulosiruptor kristjanssonii, Caldicellulosiruptor kronotskyensis, Caldicellulosiruptor owensenis, and Caldicellulosiruptor lactoaceticus.</title>
        <authorList>
            <person name="Blumer-Schuette S.E."/>
            <person name="Ozdemir I."/>
            <person name="Mistry D."/>
            <person name="Lucas S."/>
            <person name="Lapidus A."/>
            <person name="Cheng J.F."/>
            <person name="Goodwin L.A."/>
            <person name="Pitluck S."/>
            <person name="Land M.L."/>
            <person name="Hauser L.J."/>
            <person name="Woyke T."/>
            <person name="Mikhailova N."/>
            <person name="Pati A."/>
            <person name="Kyrpides N.C."/>
            <person name="Ivanova N."/>
            <person name="Detter J.C."/>
            <person name="Walston-Davenport K."/>
            <person name="Han S."/>
            <person name="Adams M.W."/>
            <person name="Kelly R.M."/>
        </authorList>
    </citation>
    <scope>NUCLEOTIDE SEQUENCE [LARGE SCALE GENOMIC DNA]</scope>
    <source>
        <strain evidence="2">ATCC 700167 / DSM 13100 / OL</strain>
    </source>
</reference>
<dbReference type="EMBL" id="CP002216">
    <property type="protein sequence ID" value="ADQ05694.1"/>
    <property type="molecule type" value="Genomic_DNA"/>
</dbReference>